<dbReference type="EMBL" id="CAJVQB010027093">
    <property type="protein sequence ID" value="CAG8809923.1"/>
    <property type="molecule type" value="Genomic_DNA"/>
</dbReference>
<name>A0ABN7W0W4_GIGMA</name>
<reference evidence="1 2" key="1">
    <citation type="submission" date="2021-06" db="EMBL/GenBank/DDBJ databases">
        <authorList>
            <person name="Kallberg Y."/>
            <person name="Tangrot J."/>
            <person name="Rosling A."/>
        </authorList>
    </citation>
    <scope>NUCLEOTIDE SEQUENCE [LARGE SCALE GENOMIC DNA]</scope>
    <source>
        <strain evidence="1 2">120-4 pot B 10/14</strain>
    </source>
</reference>
<sequence>LSLSFYSVNSQTKEEYLQLFYCDHTPPTAHYEYEEKLHLLADNEENLATILADRAVNPDIGYVTNLYKKFCMSQLGVQNGINMFECLESEVENYNKLGYGKAIFQPFDKNKKQSFVLYMLSSFDSLNTSMTFLYTSCAIGALPLGVILTSDESENTLKFEFDFLKIVLPIKAFYNRGPEMIPMQNEMHLGIVENNQLPIMDHIKSMVYASTEAELVSSFENWALFFHIVLPTCRNNTNNYVETSFGLLKDIVFRRTQAYNIVQIFYFITNKLERFYEHCLLYISNQHSVKMHITKRFLSYRHRELNLEGIQHKKDGIIFDVPSATKARIMYIVDPTIGICSCYVGISGALCKHQAAIAIKF</sequence>
<evidence type="ECO:0000313" key="2">
    <source>
        <dbReference type="Proteomes" id="UP000789901"/>
    </source>
</evidence>
<dbReference type="Proteomes" id="UP000789901">
    <property type="component" value="Unassembled WGS sequence"/>
</dbReference>
<evidence type="ECO:0000313" key="1">
    <source>
        <dbReference type="EMBL" id="CAG8809923.1"/>
    </source>
</evidence>
<dbReference type="PANTHER" id="PTHR35385">
    <property type="entry name" value="PROTEIN B, PUTATIVE-RELATED-RELATED"/>
    <property type="match status" value="1"/>
</dbReference>
<dbReference type="PANTHER" id="PTHR35385:SF2">
    <property type="entry name" value="PROTEIN B, PUTATIVE-RELATED"/>
    <property type="match status" value="1"/>
</dbReference>
<keyword evidence="2" id="KW-1185">Reference proteome</keyword>
<protein>
    <submittedName>
        <fullName evidence="1">20054_t:CDS:1</fullName>
    </submittedName>
</protein>
<feature type="non-terminal residue" evidence="1">
    <location>
        <position position="1"/>
    </location>
</feature>
<comment type="caution">
    <text evidence="1">The sequence shown here is derived from an EMBL/GenBank/DDBJ whole genome shotgun (WGS) entry which is preliminary data.</text>
</comment>
<gene>
    <name evidence="1" type="ORF">GMARGA_LOCUS24990</name>
</gene>
<accession>A0ABN7W0W4</accession>
<proteinExistence type="predicted"/>
<organism evidence="1 2">
    <name type="scientific">Gigaspora margarita</name>
    <dbReference type="NCBI Taxonomy" id="4874"/>
    <lineage>
        <taxon>Eukaryota</taxon>
        <taxon>Fungi</taxon>
        <taxon>Fungi incertae sedis</taxon>
        <taxon>Mucoromycota</taxon>
        <taxon>Glomeromycotina</taxon>
        <taxon>Glomeromycetes</taxon>
        <taxon>Diversisporales</taxon>
        <taxon>Gigasporaceae</taxon>
        <taxon>Gigaspora</taxon>
    </lineage>
</organism>